<evidence type="ECO:0000259" key="3">
    <source>
        <dbReference type="Pfam" id="PF19036"/>
    </source>
</evidence>
<dbReference type="Pfam" id="PF19036">
    <property type="entry name" value="Fuz_longin_1"/>
    <property type="match status" value="1"/>
</dbReference>
<dbReference type="InterPro" id="IPR043970">
    <property type="entry name" value="FUZ/MON1/HPS1_longin_3"/>
</dbReference>
<sequence>MFDYCVASCSGEGQQKNDGGPTTVSSNHNTPFDGHVLVLSEFGKPIFSSYGNEDELCTVFALISVIVRRFHSLAFGEEEAGETQKDSLLSIQTANRDFQFLYRSPLILCLISKQPWNLSVQLDTIYNQIISMFSRQMLKGYYAKRGYNFDIRTLFDGIDKRIDACAKGFNEDPADRDFLVQTMGTVINELCPNIIAFGLLIAHRQLVTLVRMKKLNLDAPDFNTIVNLIECHKTNLMQGDHQVPICLPKFNQNSFLYAYISHLWDGTGPCMVLLSVAKEAVQQMSKVRPRLEEALDAYKRNGPLKEALQQPEGFTLKNLHCGPLLWHFMYKNISNAQDPTQVCCSTPKKPLISRDELNNLYNAYAKLADLLRKGRGGIKQIFVMLERHSIFAWITPGFELFCAFNPLVSKKEVVEAADRLLRLLRKEEKKVLFSSNPSVLIG</sequence>
<protein>
    <recommendedName>
        <fullName evidence="2">Vacuolar fusion protein MON1 homolog</fullName>
    </recommendedName>
</protein>
<dbReference type="AlphaFoldDB" id="A0ABD2MCZ4"/>
<dbReference type="InterPro" id="IPR043972">
    <property type="entry name" value="FUZ/MON1/HPS1_longin_1"/>
</dbReference>
<dbReference type="PRINTS" id="PR01546">
    <property type="entry name" value="YEAST73DUF"/>
</dbReference>
<comment type="similarity">
    <text evidence="1 2">Belongs to the MON1/SAND family.</text>
</comment>
<evidence type="ECO:0000259" key="5">
    <source>
        <dbReference type="Pfam" id="PF19038"/>
    </source>
</evidence>
<evidence type="ECO:0000259" key="4">
    <source>
        <dbReference type="Pfam" id="PF19037"/>
    </source>
</evidence>
<proteinExistence type="inferred from homology"/>
<evidence type="ECO:0000256" key="1">
    <source>
        <dbReference type="ARBA" id="ARBA00008968"/>
    </source>
</evidence>
<dbReference type="PANTHER" id="PTHR13027:SF7">
    <property type="entry name" value="VACUOLAR FUSION PROTEIN MON1 HOMOLOG"/>
    <property type="match status" value="1"/>
</dbReference>
<dbReference type="InterPro" id="IPR043971">
    <property type="entry name" value="FUZ/MON1/HPS1_longin_2"/>
</dbReference>
<keyword evidence="7" id="KW-1185">Reference proteome</keyword>
<comment type="function">
    <text evidence="2">Plays an important role in membrane trafficking through the secretory apparatus.</text>
</comment>
<organism evidence="6 7">
    <name type="scientific">Heterodera trifolii</name>
    <dbReference type="NCBI Taxonomy" id="157864"/>
    <lineage>
        <taxon>Eukaryota</taxon>
        <taxon>Metazoa</taxon>
        <taxon>Ecdysozoa</taxon>
        <taxon>Nematoda</taxon>
        <taxon>Chromadorea</taxon>
        <taxon>Rhabditida</taxon>
        <taxon>Tylenchina</taxon>
        <taxon>Tylenchomorpha</taxon>
        <taxon>Tylenchoidea</taxon>
        <taxon>Heteroderidae</taxon>
        <taxon>Heteroderinae</taxon>
        <taxon>Heterodera</taxon>
    </lineage>
</organism>
<reference evidence="6 7" key="1">
    <citation type="submission" date="2024-10" db="EMBL/GenBank/DDBJ databases">
        <authorList>
            <person name="Kim D."/>
        </authorList>
    </citation>
    <scope>NUCLEOTIDE SEQUENCE [LARGE SCALE GENOMIC DNA]</scope>
    <source>
        <strain evidence="6">BH-2024</strain>
    </source>
</reference>
<dbReference type="GO" id="GO:0006623">
    <property type="term" value="P:protein targeting to vacuole"/>
    <property type="evidence" value="ECO:0007669"/>
    <property type="project" value="UniProtKB-UniRule"/>
</dbReference>
<gene>
    <name evidence="6" type="ORF">niasHT_002119</name>
</gene>
<feature type="domain" description="FUZ/MON1/HPS1 second Longin" evidence="4">
    <location>
        <begin position="196"/>
        <end position="288"/>
    </location>
</feature>
<dbReference type="PANTHER" id="PTHR13027">
    <property type="entry name" value="SAND PROTEIN-RELATED"/>
    <property type="match status" value="1"/>
</dbReference>
<dbReference type="Proteomes" id="UP001620626">
    <property type="component" value="Unassembled WGS sequence"/>
</dbReference>
<accession>A0ABD2MCZ4</accession>
<evidence type="ECO:0000256" key="2">
    <source>
        <dbReference type="RuleBase" id="RU367048"/>
    </source>
</evidence>
<evidence type="ECO:0000313" key="6">
    <source>
        <dbReference type="EMBL" id="KAL3125391.1"/>
    </source>
</evidence>
<dbReference type="EMBL" id="JBICBT010000032">
    <property type="protein sequence ID" value="KAL3125391.1"/>
    <property type="molecule type" value="Genomic_DNA"/>
</dbReference>
<evidence type="ECO:0000313" key="7">
    <source>
        <dbReference type="Proteomes" id="UP001620626"/>
    </source>
</evidence>
<dbReference type="InterPro" id="IPR004353">
    <property type="entry name" value="Mon1"/>
</dbReference>
<comment type="caution">
    <text evidence="6">The sequence shown here is derived from an EMBL/GenBank/DDBJ whole genome shotgun (WGS) entry which is preliminary data.</text>
</comment>
<dbReference type="Pfam" id="PF19038">
    <property type="entry name" value="Fuz_longin_3"/>
    <property type="match status" value="1"/>
</dbReference>
<feature type="domain" description="FUZ/MON1/HPS1 first Longin" evidence="3">
    <location>
        <begin position="35"/>
        <end position="163"/>
    </location>
</feature>
<dbReference type="Pfam" id="PF19037">
    <property type="entry name" value="Fuz_longin_2"/>
    <property type="match status" value="1"/>
</dbReference>
<name>A0ABD2MCZ4_9BILA</name>
<feature type="domain" description="FUZ/MON1/HPS1 third Longin" evidence="5">
    <location>
        <begin position="325"/>
        <end position="428"/>
    </location>
</feature>